<keyword evidence="2" id="KW-1185">Reference proteome</keyword>
<dbReference type="EMBL" id="CM042040">
    <property type="protein sequence ID" value="KAI3717657.1"/>
    <property type="molecule type" value="Genomic_DNA"/>
</dbReference>
<comment type="caution">
    <text evidence="1">The sequence shown here is derived from an EMBL/GenBank/DDBJ whole genome shotgun (WGS) entry which is preliminary data.</text>
</comment>
<name>A0ACB9B6F6_9ASTR</name>
<sequence length="442" mass="51002">MHITCAGEFIRTFGPRTLHVSRTLSWIKPHQQPMAEPSRFISKKKRKLTTETLTLTTHTSKRKKKPGRRNPDCVYEDRKWVFSNRDCSNYRDKFVFVSYNILGVENASNHKDLYFDVIPKFLKWEYRRRVIRKEIARYSPSILCFQEVDRFDDLSKMLHKDGFKGVYQARTGEARDGCAIFWKDGLFSLVHEDNIEFKRFGLRDNVAQFCVLKMNGNQKHIDDTENLKAQASRSILVGNIHVLFNPSRGDVKLGQIRLFLAKAHRLSQKWGNIPAVLGGDLNSMPQSAIYQFIASSELNIQHHERRRISGQICPLDYPRFGSQRNDSSRRRWSKEELRLATGTEESTYLSHNLKLNSAYHGVPANRLTRDSHGEPLATSFHSKFMGTVDYIWHTEDLVPVKVLETLPIEILKKTGGLPSKMWGSDHLALVCELAFADDSCRS</sequence>
<dbReference type="Proteomes" id="UP001056120">
    <property type="component" value="Linkage Group LG23"/>
</dbReference>
<evidence type="ECO:0000313" key="2">
    <source>
        <dbReference type="Proteomes" id="UP001056120"/>
    </source>
</evidence>
<protein>
    <submittedName>
        <fullName evidence="1">Uncharacterized protein</fullName>
    </submittedName>
</protein>
<evidence type="ECO:0000313" key="1">
    <source>
        <dbReference type="EMBL" id="KAI3717657.1"/>
    </source>
</evidence>
<reference evidence="2" key="1">
    <citation type="journal article" date="2022" name="Mol. Ecol. Resour.">
        <title>The genomes of chicory, endive, great burdock and yacon provide insights into Asteraceae palaeo-polyploidization history and plant inulin production.</title>
        <authorList>
            <person name="Fan W."/>
            <person name="Wang S."/>
            <person name="Wang H."/>
            <person name="Wang A."/>
            <person name="Jiang F."/>
            <person name="Liu H."/>
            <person name="Zhao H."/>
            <person name="Xu D."/>
            <person name="Zhang Y."/>
        </authorList>
    </citation>
    <scope>NUCLEOTIDE SEQUENCE [LARGE SCALE GENOMIC DNA]</scope>
    <source>
        <strain evidence="2">cv. Yunnan</strain>
    </source>
</reference>
<organism evidence="1 2">
    <name type="scientific">Smallanthus sonchifolius</name>
    <dbReference type="NCBI Taxonomy" id="185202"/>
    <lineage>
        <taxon>Eukaryota</taxon>
        <taxon>Viridiplantae</taxon>
        <taxon>Streptophyta</taxon>
        <taxon>Embryophyta</taxon>
        <taxon>Tracheophyta</taxon>
        <taxon>Spermatophyta</taxon>
        <taxon>Magnoliopsida</taxon>
        <taxon>eudicotyledons</taxon>
        <taxon>Gunneridae</taxon>
        <taxon>Pentapetalae</taxon>
        <taxon>asterids</taxon>
        <taxon>campanulids</taxon>
        <taxon>Asterales</taxon>
        <taxon>Asteraceae</taxon>
        <taxon>Asteroideae</taxon>
        <taxon>Heliantheae alliance</taxon>
        <taxon>Millerieae</taxon>
        <taxon>Smallanthus</taxon>
    </lineage>
</organism>
<proteinExistence type="predicted"/>
<accession>A0ACB9B6F6</accession>
<gene>
    <name evidence="1" type="ORF">L1987_69414</name>
</gene>
<reference evidence="1 2" key="2">
    <citation type="journal article" date="2022" name="Mol. Ecol. Resour.">
        <title>The genomes of chicory, endive, great burdock and yacon provide insights into Asteraceae paleo-polyploidization history and plant inulin production.</title>
        <authorList>
            <person name="Fan W."/>
            <person name="Wang S."/>
            <person name="Wang H."/>
            <person name="Wang A."/>
            <person name="Jiang F."/>
            <person name="Liu H."/>
            <person name="Zhao H."/>
            <person name="Xu D."/>
            <person name="Zhang Y."/>
        </authorList>
    </citation>
    <scope>NUCLEOTIDE SEQUENCE [LARGE SCALE GENOMIC DNA]</scope>
    <source>
        <strain evidence="2">cv. Yunnan</strain>
        <tissue evidence="1">Leaves</tissue>
    </source>
</reference>